<gene>
    <name evidence="3" type="ORF">ACFPN6_27780</name>
</gene>
<evidence type="ECO:0000313" key="4">
    <source>
        <dbReference type="Proteomes" id="UP001596156"/>
    </source>
</evidence>
<comment type="caution">
    <text evidence="3">The sequence shown here is derived from an EMBL/GenBank/DDBJ whole genome shotgun (WGS) entry which is preliminary data.</text>
</comment>
<evidence type="ECO:0000256" key="2">
    <source>
        <dbReference type="ARBA" id="ARBA00023235"/>
    </source>
</evidence>
<keyword evidence="2" id="KW-0413">Isomerase</keyword>
<dbReference type="SUPFAM" id="SSF51182">
    <property type="entry name" value="RmlC-like cupins"/>
    <property type="match status" value="1"/>
</dbReference>
<dbReference type="InterPro" id="IPR011051">
    <property type="entry name" value="RmlC_Cupin_sf"/>
</dbReference>
<evidence type="ECO:0000256" key="1">
    <source>
        <dbReference type="ARBA" id="ARBA00010154"/>
    </source>
</evidence>
<proteinExistence type="inferred from homology"/>
<dbReference type="Pfam" id="PF00908">
    <property type="entry name" value="dTDP_sugar_isom"/>
    <property type="match status" value="1"/>
</dbReference>
<reference evidence="4" key="1">
    <citation type="journal article" date="2019" name="Int. J. Syst. Evol. Microbiol.">
        <title>The Global Catalogue of Microorganisms (GCM) 10K type strain sequencing project: providing services to taxonomists for standard genome sequencing and annotation.</title>
        <authorList>
            <consortium name="The Broad Institute Genomics Platform"/>
            <consortium name="The Broad Institute Genome Sequencing Center for Infectious Disease"/>
            <person name="Wu L."/>
            <person name="Ma J."/>
        </authorList>
    </citation>
    <scope>NUCLEOTIDE SEQUENCE [LARGE SCALE GENOMIC DNA]</scope>
    <source>
        <strain evidence="4">CCM 8479</strain>
    </source>
</reference>
<dbReference type="InterPro" id="IPR014710">
    <property type="entry name" value="RmlC-like_jellyroll"/>
</dbReference>
<dbReference type="CDD" id="cd00438">
    <property type="entry name" value="cupin_RmlC"/>
    <property type="match status" value="1"/>
</dbReference>
<accession>A0ABW0DCY8</accession>
<dbReference type="Proteomes" id="UP001596156">
    <property type="component" value="Unassembled WGS sequence"/>
</dbReference>
<protein>
    <submittedName>
        <fullName evidence="3">dTDP-4-dehydrorhamnose 3,5-epimerase family protein</fullName>
    </submittedName>
</protein>
<dbReference type="InterPro" id="IPR000888">
    <property type="entry name" value="RmlC-like"/>
</dbReference>
<dbReference type="Gene3D" id="2.60.120.10">
    <property type="entry name" value="Jelly Rolls"/>
    <property type="match status" value="1"/>
</dbReference>
<sequence length="200" mass="21823">MRPLGIEGAWLVESRVFDDERGEFQELFRGGPLSEGVGYALGVAQVNRSVSRKGVVRGVHFADVPPGQAKYVTCLRGAVLDVVVDIRVGSPAYGAWETVRLDDPRRSVYIEAGLGHAFMALTDDATVVYLTSEGYAPEREHAVHPLDPALGIAWPPGIEPVLSPKDSQSPGLQESARRGLLPDYRTCAAFHQELRRRFAA</sequence>
<dbReference type="PANTHER" id="PTHR21047">
    <property type="entry name" value="DTDP-6-DEOXY-D-GLUCOSE-3,5 EPIMERASE"/>
    <property type="match status" value="1"/>
</dbReference>
<dbReference type="EMBL" id="JBHSKL010000039">
    <property type="protein sequence ID" value="MFC5228304.1"/>
    <property type="molecule type" value="Genomic_DNA"/>
</dbReference>
<name>A0ABW0DCY8_STRFI</name>
<dbReference type="RefSeq" id="WP_344642728.1">
    <property type="nucleotide sequence ID" value="NZ_BAAASS010000002.1"/>
</dbReference>
<evidence type="ECO:0000313" key="3">
    <source>
        <dbReference type="EMBL" id="MFC5228304.1"/>
    </source>
</evidence>
<organism evidence="3 4">
    <name type="scientific">Streptomyces fimbriatus</name>
    <dbReference type="NCBI Taxonomy" id="68197"/>
    <lineage>
        <taxon>Bacteria</taxon>
        <taxon>Bacillati</taxon>
        <taxon>Actinomycetota</taxon>
        <taxon>Actinomycetes</taxon>
        <taxon>Kitasatosporales</taxon>
        <taxon>Streptomycetaceae</taxon>
        <taxon>Streptomyces</taxon>
    </lineage>
</organism>
<dbReference type="PANTHER" id="PTHR21047:SF2">
    <property type="entry name" value="THYMIDINE DIPHOSPHO-4-KETO-RHAMNOSE 3,5-EPIMERASE"/>
    <property type="match status" value="1"/>
</dbReference>
<comment type="similarity">
    <text evidence="1">Belongs to the dTDP-4-dehydrorhamnose 3,5-epimerase family.</text>
</comment>
<keyword evidence="4" id="KW-1185">Reference proteome</keyword>